<dbReference type="AlphaFoldDB" id="A0A2X0IDN5"/>
<evidence type="ECO:0000313" key="3">
    <source>
        <dbReference type="Proteomes" id="UP000248889"/>
    </source>
</evidence>
<comment type="caution">
    <text evidence="2">The sequence shown here is derived from an EMBL/GenBank/DDBJ whole genome shotgun (WGS) entry which is preliminary data.</text>
</comment>
<organism evidence="2 3">
    <name type="scientific">Streptacidiphilus pinicola</name>
    <dbReference type="NCBI Taxonomy" id="2219663"/>
    <lineage>
        <taxon>Bacteria</taxon>
        <taxon>Bacillati</taxon>
        <taxon>Actinomycetota</taxon>
        <taxon>Actinomycetes</taxon>
        <taxon>Kitasatosporales</taxon>
        <taxon>Streptomycetaceae</taxon>
        <taxon>Streptacidiphilus</taxon>
    </lineage>
</organism>
<proteinExistence type="predicted"/>
<feature type="signal peptide" evidence="1">
    <location>
        <begin position="1"/>
        <end position="30"/>
    </location>
</feature>
<keyword evidence="3" id="KW-1185">Reference proteome</keyword>
<sequence length="94" mass="10464">MREFPLLRRSIAAVATAAALVLVPAAAAQASTPLPVTNTSHHCVSHTTGLCGWTHRQRPVNRYETAQCRDYTVSYSRHSSGTCSHHRGVRYWFK</sequence>
<dbReference type="EMBL" id="QKYN01000096">
    <property type="protein sequence ID" value="RAG83094.1"/>
    <property type="molecule type" value="Genomic_DNA"/>
</dbReference>
<evidence type="ECO:0008006" key="4">
    <source>
        <dbReference type="Google" id="ProtNLM"/>
    </source>
</evidence>
<keyword evidence="1" id="KW-0732">Signal</keyword>
<evidence type="ECO:0000256" key="1">
    <source>
        <dbReference type="SAM" id="SignalP"/>
    </source>
</evidence>
<dbReference type="InterPro" id="IPR022236">
    <property type="entry name" value="DUF3761"/>
</dbReference>
<feature type="chain" id="PRO_5015862512" description="DUF3761 domain-containing protein" evidence="1">
    <location>
        <begin position="31"/>
        <end position="94"/>
    </location>
</feature>
<gene>
    <name evidence="2" type="ORF">DN069_24200</name>
</gene>
<name>A0A2X0IDN5_9ACTN</name>
<reference evidence="2 3" key="1">
    <citation type="submission" date="2018-06" db="EMBL/GenBank/DDBJ databases">
        <title>Streptacidiphilus pinicola sp. nov., isolated from pine grove soil.</title>
        <authorList>
            <person name="Roh S.G."/>
            <person name="Park S."/>
            <person name="Kim M.-K."/>
            <person name="Yun B.-R."/>
            <person name="Park J."/>
            <person name="Kim M.J."/>
            <person name="Kim Y.S."/>
            <person name="Kim S.B."/>
        </authorList>
    </citation>
    <scope>NUCLEOTIDE SEQUENCE [LARGE SCALE GENOMIC DNA]</scope>
    <source>
        <strain evidence="2 3">MMS16-CNU450</strain>
    </source>
</reference>
<dbReference type="Proteomes" id="UP000248889">
    <property type="component" value="Unassembled WGS sequence"/>
</dbReference>
<dbReference type="OrthoDB" id="4751721at2"/>
<dbReference type="Pfam" id="PF12587">
    <property type="entry name" value="DUF3761"/>
    <property type="match status" value="1"/>
</dbReference>
<evidence type="ECO:0000313" key="2">
    <source>
        <dbReference type="EMBL" id="RAG83094.1"/>
    </source>
</evidence>
<accession>A0A2X0IDN5</accession>
<protein>
    <recommendedName>
        <fullName evidence="4">DUF3761 domain-containing protein</fullName>
    </recommendedName>
</protein>